<dbReference type="RefSeq" id="WP_143896856.1">
    <property type="nucleotide sequence ID" value="NZ_CP041666.1"/>
</dbReference>
<accession>A0A516KKH8</accession>
<name>A0A516KKH8_9BACI</name>
<dbReference type="SUPFAM" id="SSF53822">
    <property type="entry name" value="Periplasmic binding protein-like I"/>
    <property type="match status" value="1"/>
</dbReference>
<dbReference type="AlphaFoldDB" id="A0A516KKH8"/>
<protein>
    <recommendedName>
        <fullName evidence="3">LacI family transcriptional regulator</fullName>
    </recommendedName>
</protein>
<dbReference type="Gene3D" id="3.40.50.2300">
    <property type="match status" value="2"/>
</dbReference>
<dbReference type="EMBL" id="CP041666">
    <property type="protein sequence ID" value="QDP41878.1"/>
    <property type="molecule type" value="Genomic_DNA"/>
</dbReference>
<evidence type="ECO:0000313" key="1">
    <source>
        <dbReference type="EMBL" id="QDP41878.1"/>
    </source>
</evidence>
<evidence type="ECO:0008006" key="3">
    <source>
        <dbReference type="Google" id="ProtNLM"/>
    </source>
</evidence>
<organism evidence="1 2">
    <name type="scientific">Radiobacillus deserti</name>
    <dbReference type="NCBI Taxonomy" id="2594883"/>
    <lineage>
        <taxon>Bacteria</taxon>
        <taxon>Bacillati</taxon>
        <taxon>Bacillota</taxon>
        <taxon>Bacilli</taxon>
        <taxon>Bacillales</taxon>
        <taxon>Bacillaceae</taxon>
        <taxon>Radiobacillus</taxon>
    </lineage>
</organism>
<gene>
    <name evidence="1" type="ORF">FN924_17890</name>
</gene>
<dbReference type="Proteomes" id="UP000315215">
    <property type="component" value="Chromosome"/>
</dbReference>
<reference evidence="1 2" key="1">
    <citation type="submission" date="2019-07" db="EMBL/GenBank/DDBJ databases">
        <authorList>
            <person name="Li J."/>
        </authorList>
    </citation>
    <scope>NUCLEOTIDE SEQUENCE [LARGE SCALE GENOMIC DNA]</scope>
    <source>
        <strain evidence="1 2">TKL69</strain>
    </source>
</reference>
<dbReference type="InterPro" id="IPR028082">
    <property type="entry name" value="Peripla_BP_I"/>
</dbReference>
<proteinExistence type="predicted"/>
<dbReference type="KEGG" id="aqt:FN924_17890"/>
<keyword evidence="2" id="KW-1185">Reference proteome</keyword>
<evidence type="ECO:0000313" key="2">
    <source>
        <dbReference type="Proteomes" id="UP000315215"/>
    </source>
</evidence>
<sequence length="72" mass="7948">MVLFLWKAGVPFVVIGKPVSNTSEIMYADKANVQASKDAIEHLIQLGHPPLPSIIEQRDSCIAYKPKQEKSA</sequence>